<organism evidence="2 3">
    <name type="scientific">Cudoniella acicularis</name>
    <dbReference type="NCBI Taxonomy" id="354080"/>
    <lineage>
        <taxon>Eukaryota</taxon>
        <taxon>Fungi</taxon>
        <taxon>Dikarya</taxon>
        <taxon>Ascomycota</taxon>
        <taxon>Pezizomycotina</taxon>
        <taxon>Leotiomycetes</taxon>
        <taxon>Helotiales</taxon>
        <taxon>Tricladiaceae</taxon>
        <taxon>Cudoniella</taxon>
    </lineage>
</organism>
<protein>
    <recommendedName>
        <fullName evidence="4">Ig-like domain-containing protein</fullName>
    </recommendedName>
</protein>
<feature type="chain" id="PRO_5034534536" description="Ig-like domain-containing protein" evidence="1">
    <location>
        <begin position="19"/>
        <end position="223"/>
    </location>
</feature>
<evidence type="ECO:0000313" key="3">
    <source>
        <dbReference type="Proteomes" id="UP000566819"/>
    </source>
</evidence>
<gene>
    <name evidence="2" type="ORF">G7Y89_g1187</name>
</gene>
<keyword evidence="1" id="KW-0732">Signal</keyword>
<dbReference type="EMBL" id="JAAMPI010000044">
    <property type="protein sequence ID" value="KAF4636898.1"/>
    <property type="molecule type" value="Genomic_DNA"/>
</dbReference>
<dbReference type="AlphaFoldDB" id="A0A8H4W787"/>
<evidence type="ECO:0008006" key="4">
    <source>
        <dbReference type="Google" id="ProtNLM"/>
    </source>
</evidence>
<dbReference type="Gene3D" id="2.60.120.260">
    <property type="entry name" value="Galactose-binding domain-like"/>
    <property type="match status" value="1"/>
</dbReference>
<accession>A0A8H4W787</accession>
<evidence type="ECO:0000313" key="2">
    <source>
        <dbReference type="EMBL" id="KAF4636898.1"/>
    </source>
</evidence>
<name>A0A8H4W787_9HELO</name>
<proteinExistence type="predicted"/>
<sequence>MRFSTVVFSSVLIFSTFGQSSSLYSIQAGRAVPTRSSCTYITFYYTSAAEFTAATASFTGTGHAFCAMSTSTSTTASTSTTTTTFAPTATSTPTINVCAEMSGLLANPGFECTTRQANDWSFSQLNAPGGGNAGLVPSKSADPSHSGNYQCQFVIPGYAAAYMIGQFLTTTLPGHPYTFSIWMKLDPTTTDTAGCYLQLQADAEYAFPPRDTTYQVQGLITTS</sequence>
<keyword evidence="3" id="KW-1185">Reference proteome</keyword>
<evidence type="ECO:0000256" key="1">
    <source>
        <dbReference type="SAM" id="SignalP"/>
    </source>
</evidence>
<reference evidence="2 3" key="1">
    <citation type="submission" date="2020-03" db="EMBL/GenBank/DDBJ databases">
        <title>Draft Genome Sequence of Cudoniella acicularis.</title>
        <authorList>
            <person name="Buettner E."/>
            <person name="Kellner H."/>
        </authorList>
    </citation>
    <scope>NUCLEOTIDE SEQUENCE [LARGE SCALE GENOMIC DNA]</scope>
    <source>
        <strain evidence="2 3">DSM 108380</strain>
    </source>
</reference>
<feature type="signal peptide" evidence="1">
    <location>
        <begin position="1"/>
        <end position="18"/>
    </location>
</feature>
<comment type="caution">
    <text evidence="2">The sequence shown here is derived from an EMBL/GenBank/DDBJ whole genome shotgun (WGS) entry which is preliminary data.</text>
</comment>
<dbReference type="Proteomes" id="UP000566819">
    <property type="component" value="Unassembled WGS sequence"/>
</dbReference>